<dbReference type="PATRIC" id="fig|1172190.3.peg.681"/>
<dbReference type="SMART" id="SM00267">
    <property type="entry name" value="GGDEF"/>
    <property type="match status" value="1"/>
</dbReference>
<keyword evidence="3" id="KW-0129">CBS domain</keyword>
<feature type="coiled-coil region" evidence="4">
    <location>
        <begin position="252"/>
        <end position="286"/>
    </location>
</feature>
<dbReference type="STRING" id="1172190.M947_03505"/>
<dbReference type="Pfam" id="PF00571">
    <property type="entry name" value="CBS"/>
    <property type="match status" value="4"/>
</dbReference>
<dbReference type="Gene3D" id="3.30.70.270">
    <property type="match status" value="1"/>
</dbReference>
<dbReference type="PROSITE" id="PS50887">
    <property type="entry name" value="GGDEF"/>
    <property type="match status" value="1"/>
</dbReference>
<evidence type="ECO:0000256" key="4">
    <source>
        <dbReference type="SAM" id="Coils"/>
    </source>
</evidence>
<protein>
    <recommendedName>
        <fullName evidence="1">diguanylate cyclase</fullName>
        <ecNumber evidence="1">2.7.7.65</ecNumber>
    </recommendedName>
</protein>
<dbReference type="SUPFAM" id="SSF55073">
    <property type="entry name" value="Nucleotide cyclase"/>
    <property type="match status" value="1"/>
</dbReference>
<evidence type="ECO:0000256" key="1">
    <source>
        <dbReference type="ARBA" id="ARBA00012528"/>
    </source>
</evidence>
<evidence type="ECO:0000259" key="6">
    <source>
        <dbReference type="PROSITE" id="PS51371"/>
    </source>
</evidence>
<dbReference type="PANTHER" id="PTHR45138">
    <property type="entry name" value="REGULATORY COMPONENTS OF SENSORY TRANSDUCTION SYSTEM"/>
    <property type="match status" value="1"/>
</dbReference>
<dbReference type="GO" id="GO:0052621">
    <property type="term" value="F:diguanylate cyclase activity"/>
    <property type="evidence" value="ECO:0007669"/>
    <property type="project" value="UniProtKB-EC"/>
</dbReference>
<dbReference type="Pfam" id="PF00990">
    <property type="entry name" value="GGDEF"/>
    <property type="match status" value="1"/>
</dbReference>
<dbReference type="NCBIfam" id="TIGR00254">
    <property type="entry name" value="GGDEF"/>
    <property type="match status" value="1"/>
</dbReference>
<dbReference type="InterPro" id="IPR029787">
    <property type="entry name" value="Nucleotide_cyclase"/>
</dbReference>
<sequence length="444" mass="51045">MKFPNIADIATREVITIDIKHTFEEAMAKMLKGEHRNIIVVDKDRYFVVGVVDILNLKTNNIDVKTPLKDIQLVNVPTIKKDQNILEAVDYLNNSTEYICVVNNDMSLYGLITHTDITENIDPDTLMDNYRIEDFLKLGRRMKWVNKDAKIMSLLEDMVSNLYDNVVVVEDLKPIGIFTTKDIMRLVKNDIDLDVEIKEHMSSPVQSINKNFSIREALSFLKERQFKRVIVVDDDGHLSGIISQKELITLSYSKWSSLMKEYQDELREINKKLQTKNIEYENLASTDALTGLYNRHKFTQLYLSSYESMVQRHNKMSVILLDIDHFKKVNDIYGHNIGDKALIEVSKMLTEMLREVDIVCRWGGEEFIVLLPTADLEGAILIAKKLQKSIKEIKIDKVGSITASFGVSEVREGEEMQDAINRADKALYLAKKDGRDCVRNQSDI</sequence>
<keyword evidence="8" id="KW-1185">Reference proteome</keyword>
<dbReference type="SMART" id="SM00116">
    <property type="entry name" value="CBS"/>
    <property type="match status" value="4"/>
</dbReference>
<organism evidence="7 8">
    <name type="scientific">Sulfurimonas hongkongensis</name>
    <dbReference type="NCBI Taxonomy" id="1172190"/>
    <lineage>
        <taxon>Bacteria</taxon>
        <taxon>Pseudomonadati</taxon>
        <taxon>Campylobacterota</taxon>
        <taxon>Epsilonproteobacteria</taxon>
        <taxon>Campylobacterales</taxon>
        <taxon>Sulfurimonadaceae</taxon>
        <taxon>Sulfurimonas</taxon>
    </lineage>
</organism>
<feature type="domain" description="CBS" evidence="6">
    <location>
        <begin position="10"/>
        <end position="71"/>
    </location>
</feature>
<dbReference type="InterPro" id="IPR000160">
    <property type="entry name" value="GGDEF_dom"/>
</dbReference>
<dbReference type="eggNOG" id="COG3706">
    <property type="taxonomic scope" value="Bacteria"/>
</dbReference>
<dbReference type="EC" id="2.7.7.65" evidence="1"/>
<dbReference type="InterPro" id="IPR046342">
    <property type="entry name" value="CBS_dom_sf"/>
</dbReference>
<dbReference type="OrthoDB" id="8554767at2"/>
<dbReference type="EMBL" id="AUPZ01000004">
    <property type="protein sequence ID" value="EQB40101.1"/>
    <property type="molecule type" value="Genomic_DNA"/>
</dbReference>
<feature type="domain" description="CBS" evidence="6">
    <location>
        <begin position="201"/>
        <end position="257"/>
    </location>
</feature>
<reference evidence="7 8" key="1">
    <citation type="submission" date="2013-07" db="EMBL/GenBank/DDBJ databases">
        <title>Sulfurimonas hongkongensis AST-10 Genome Sequencing.</title>
        <authorList>
            <person name="Cai L."/>
            <person name="Zhang T."/>
        </authorList>
    </citation>
    <scope>NUCLEOTIDE SEQUENCE [LARGE SCALE GENOMIC DNA]</scope>
    <source>
        <strain evidence="7 8">AST-10</strain>
    </source>
</reference>
<dbReference type="CDD" id="cd01949">
    <property type="entry name" value="GGDEF"/>
    <property type="match status" value="1"/>
</dbReference>
<dbReference type="FunFam" id="3.30.70.270:FF:000001">
    <property type="entry name" value="Diguanylate cyclase domain protein"/>
    <property type="match status" value="1"/>
</dbReference>
<feature type="domain" description="GGDEF" evidence="5">
    <location>
        <begin position="314"/>
        <end position="443"/>
    </location>
</feature>
<dbReference type="InterPro" id="IPR050469">
    <property type="entry name" value="Diguanylate_Cyclase"/>
</dbReference>
<dbReference type="InterPro" id="IPR043128">
    <property type="entry name" value="Rev_trsase/Diguanyl_cyclase"/>
</dbReference>
<dbReference type="PANTHER" id="PTHR45138:SF9">
    <property type="entry name" value="DIGUANYLATE CYCLASE DGCM-RELATED"/>
    <property type="match status" value="1"/>
</dbReference>
<evidence type="ECO:0000256" key="2">
    <source>
        <dbReference type="ARBA" id="ARBA00034247"/>
    </source>
</evidence>
<evidence type="ECO:0000259" key="5">
    <source>
        <dbReference type="PROSITE" id="PS50887"/>
    </source>
</evidence>
<dbReference type="Proteomes" id="UP000015520">
    <property type="component" value="Unassembled WGS sequence"/>
</dbReference>
<dbReference type="AlphaFoldDB" id="T0JPJ8"/>
<accession>T0JPJ8</accession>
<evidence type="ECO:0000313" key="7">
    <source>
        <dbReference type="EMBL" id="EQB40101.1"/>
    </source>
</evidence>
<evidence type="ECO:0000256" key="3">
    <source>
        <dbReference type="PROSITE-ProRule" id="PRU00703"/>
    </source>
</evidence>
<comment type="catalytic activity">
    <reaction evidence="2">
        <text>2 GTP = 3',3'-c-di-GMP + 2 diphosphate</text>
        <dbReference type="Rhea" id="RHEA:24898"/>
        <dbReference type="ChEBI" id="CHEBI:33019"/>
        <dbReference type="ChEBI" id="CHEBI:37565"/>
        <dbReference type="ChEBI" id="CHEBI:58805"/>
        <dbReference type="EC" id="2.7.7.65"/>
    </reaction>
</comment>
<dbReference type="RefSeq" id="WP_021286975.1">
    <property type="nucleotide sequence ID" value="NZ_AUPZ01000004.1"/>
</dbReference>
<evidence type="ECO:0000313" key="8">
    <source>
        <dbReference type="Proteomes" id="UP000015520"/>
    </source>
</evidence>
<dbReference type="PROSITE" id="PS51371">
    <property type="entry name" value="CBS"/>
    <property type="match status" value="2"/>
</dbReference>
<keyword evidence="4" id="KW-0175">Coiled coil</keyword>
<proteinExistence type="predicted"/>
<dbReference type="Gene3D" id="3.10.580.10">
    <property type="entry name" value="CBS-domain"/>
    <property type="match status" value="2"/>
</dbReference>
<name>T0JPJ8_9BACT</name>
<gene>
    <name evidence="7" type="ORF">M947_03505</name>
</gene>
<dbReference type="SUPFAM" id="SSF54631">
    <property type="entry name" value="CBS-domain pair"/>
    <property type="match status" value="2"/>
</dbReference>
<dbReference type="CDD" id="cd02205">
    <property type="entry name" value="CBS_pair_SF"/>
    <property type="match status" value="2"/>
</dbReference>
<comment type="caution">
    <text evidence="7">The sequence shown here is derived from an EMBL/GenBank/DDBJ whole genome shotgun (WGS) entry which is preliminary data.</text>
</comment>
<dbReference type="InterPro" id="IPR000644">
    <property type="entry name" value="CBS_dom"/>
</dbReference>